<reference evidence="1 2" key="1">
    <citation type="journal article" date="1992" name="Int. J. Syst. Bacteriol.">
        <title>Sphingobacterium antarcticus sp. nov. a Psychrotrophic Bacterium from the Soils of Schirmacher Oasis, Antarctica.</title>
        <authorList>
            <person name="Shivaji S."/>
            <person name="Ray M.K."/>
            <person name="Rao N.S."/>
            <person name="Saiserr L."/>
            <person name="Jagannadham M.V."/>
            <person name="Kumar G.S."/>
            <person name="Reddy G."/>
            <person name="Bhargava P.M."/>
        </authorList>
    </citation>
    <scope>NUCLEOTIDE SEQUENCE [LARGE SCALE GENOMIC DNA]</scope>
    <source>
        <strain evidence="1 2">4BY</strain>
    </source>
</reference>
<organism evidence="1 2">
    <name type="scientific">Pedobacter antarcticus 4BY</name>
    <dbReference type="NCBI Taxonomy" id="1358423"/>
    <lineage>
        <taxon>Bacteria</taxon>
        <taxon>Pseudomonadati</taxon>
        <taxon>Bacteroidota</taxon>
        <taxon>Sphingobacteriia</taxon>
        <taxon>Sphingobacteriales</taxon>
        <taxon>Sphingobacteriaceae</taxon>
        <taxon>Pedobacter</taxon>
    </lineage>
</organism>
<accession>A0A081PE85</accession>
<gene>
    <name evidence="1" type="ORF">N180_13945</name>
</gene>
<comment type="caution">
    <text evidence="1">The sequence shown here is derived from an EMBL/GenBank/DDBJ whole genome shotgun (WGS) entry which is preliminary data.</text>
</comment>
<keyword evidence="2" id="KW-1185">Reference proteome</keyword>
<dbReference type="RefSeq" id="WP_051760089.1">
    <property type="nucleotide sequence ID" value="NZ_JNFF01000088.1"/>
</dbReference>
<dbReference type="Proteomes" id="UP000028007">
    <property type="component" value="Unassembled WGS sequence"/>
</dbReference>
<sequence>MATIHDVENFLRDFKTKAQIFGIFFRDSRQKNTQALLDMELTPLKRCQIVEAVVAIDYSEGPVDDDLNGIASMWIFGRTHKKQEVYIKISMGPKDDPAICISFHLAEYPMSYPLKREL</sequence>
<dbReference type="eggNOG" id="ENOG5032TXT">
    <property type="taxonomic scope" value="Bacteria"/>
</dbReference>
<protein>
    <submittedName>
        <fullName evidence="1">Toxin</fullName>
    </submittedName>
</protein>
<dbReference type="EMBL" id="JNFF01000088">
    <property type="protein sequence ID" value="KEQ29008.1"/>
    <property type="molecule type" value="Genomic_DNA"/>
</dbReference>
<evidence type="ECO:0000313" key="2">
    <source>
        <dbReference type="Proteomes" id="UP000028007"/>
    </source>
</evidence>
<dbReference type="OrthoDB" id="1366475at2"/>
<name>A0A081PE85_9SPHI</name>
<proteinExistence type="predicted"/>
<evidence type="ECO:0000313" key="1">
    <source>
        <dbReference type="EMBL" id="KEQ29008.1"/>
    </source>
</evidence>
<dbReference type="AlphaFoldDB" id="A0A081PE85"/>